<organism evidence="1 2">
    <name type="scientific">Dongia sedimenti</name>
    <dbReference type="NCBI Taxonomy" id="3064282"/>
    <lineage>
        <taxon>Bacteria</taxon>
        <taxon>Pseudomonadati</taxon>
        <taxon>Pseudomonadota</taxon>
        <taxon>Alphaproteobacteria</taxon>
        <taxon>Rhodospirillales</taxon>
        <taxon>Dongiaceae</taxon>
        <taxon>Dongia</taxon>
    </lineage>
</organism>
<name>A0ABU0YT29_9PROT</name>
<evidence type="ECO:0000313" key="1">
    <source>
        <dbReference type="EMBL" id="MDQ7250866.1"/>
    </source>
</evidence>
<protein>
    <submittedName>
        <fullName evidence="1">DUF1513 domain-containing protein</fullName>
    </submittedName>
</protein>
<reference evidence="2" key="1">
    <citation type="submission" date="2023-08" db="EMBL/GenBank/DDBJ databases">
        <title>Rhodospirillaceae gen. nov., a novel taxon isolated from the Yangtze River Yuezi River estuary sludge.</title>
        <authorList>
            <person name="Ruan L."/>
        </authorList>
    </citation>
    <scope>NUCLEOTIDE SEQUENCE [LARGE SCALE GENOMIC DNA]</scope>
    <source>
        <strain evidence="2">R-7</strain>
    </source>
</reference>
<keyword evidence="2" id="KW-1185">Reference proteome</keyword>
<evidence type="ECO:0000313" key="2">
    <source>
        <dbReference type="Proteomes" id="UP001230156"/>
    </source>
</evidence>
<dbReference type="Proteomes" id="UP001230156">
    <property type="component" value="Unassembled WGS sequence"/>
</dbReference>
<dbReference type="EMBL" id="JAUYVI010000008">
    <property type="protein sequence ID" value="MDQ7250866.1"/>
    <property type="molecule type" value="Genomic_DNA"/>
</dbReference>
<dbReference type="RefSeq" id="WP_379960672.1">
    <property type="nucleotide sequence ID" value="NZ_JAUYVI010000008.1"/>
</dbReference>
<dbReference type="InterPro" id="IPR015943">
    <property type="entry name" value="WD40/YVTN_repeat-like_dom_sf"/>
</dbReference>
<sequence length="353" mass="37387">MGLFSRKKADPRYFSACNFMPGPQGYGAAALDANGAIVWQRAMPARGHTLELSPDGTLCAIIDRKPGAAITFCRSEDGALLNRIAAADGHHFDGHAVFNRGGTLLYATESADADQAGRIAVFDIADGSRVAAFATHGIEPHELIWVEPDRALAVGNGGIRDRMAMEAEIESSLVLLDAGDGALLAKHELEADLNSLSIRHLAHSAAGEIVFAMQDQDAATEWRPMVGLLGPDGELTFLDLPLDDLMRLRGYCGSAAIDRSGTIAAVTSPHGGVAAFWHLPDRRYLGHVELRDCCGIAAAEECGSFVFTSGAGTRVLATAASHDVTALVLERPVNNLPQWDNHLTARGAGTANQ</sequence>
<dbReference type="Pfam" id="PF07433">
    <property type="entry name" value="DUF1513"/>
    <property type="match status" value="1"/>
</dbReference>
<dbReference type="Gene3D" id="2.130.10.10">
    <property type="entry name" value="YVTN repeat-like/Quinoprotein amine dehydrogenase"/>
    <property type="match status" value="1"/>
</dbReference>
<dbReference type="SUPFAM" id="SSF50969">
    <property type="entry name" value="YVTN repeat-like/Quinoprotein amine dehydrogenase"/>
    <property type="match status" value="1"/>
</dbReference>
<gene>
    <name evidence="1" type="ORF">Q8A70_24465</name>
</gene>
<dbReference type="PIRSF" id="PIRSF028101">
    <property type="entry name" value="UCP028101"/>
    <property type="match status" value="1"/>
</dbReference>
<comment type="caution">
    <text evidence="1">The sequence shown here is derived from an EMBL/GenBank/DDBJ whole genome shotgun (WGS) entry which is preliminary data.</text>
</comment>
<accession>A0ABU0YT29</accession>
<dbReference type="InterPro" id="IPR008311">
    <property type="entry name" value="UCP028101"/>
</dbReference>
<dbReference type="InterPro" id="IPR011044">
    <property type="entry name" value="Quino_amine_DH_bsu"/>
</dbReference>
<proteinExistence type="predicted"/>